<dbReference type="HOGENOM" id="CLU_2927998_0_0_9"/>
<dbReference type="EMBL" id="AECU01000188">
    <property type="protein sequence ID" value="EFQ05934.1"/>
    <property type="molecule type" value="Genomic_DNA"/>
</dbReference>
<gene>
    <name evidence="1" type="ORF">HMPREF9436_02539</name>
</gene>
<evidence type="ECO:0000313" key="2">
    <source>
        <dbReference type="Proteomes" id="UP000006028"/>
    </source>
</evidence>
<reference evidence="1 2" key="1">
    <citation type="submission" date="2010-08" db="EMBL/GenBank/DDBJ databases">
        <authorList>
            <person name="Weinstock G."/>
            <person name="Sodergren E."/>
            <person name="Clifton S."/>
            <person name="Fulton L."/>
            <person name="Fulton B."/>
            <person name="Courtney L."/>
            <person name="Fronick C."/>
            <person name="Harrison M."/>
            <person name="Strong C."/>
            <person name="Farmer C."/>
            <person name="Delahaunty K."/>
            <person name="Markovic C."/>
            <person name="Hall O."/>
            <person name="Minx P."/>
            <person name="Tomlinson C."/>
            <person name="Mitreva M."/>
            <person name="Hou S."/>
            <person name="Chen J."/>
            <person name="Wollam A."/>
            <person name="Pepin K.H."/>
            <person name="Johnson M."/>
            <person name="Bhonagiri V."/>
            <person name="Zhang X."/>
            <person name="Suruliraj S."/>
            <person name="Warren W."/>
            <person name="Chinwalla A."/>
            <person name="Mardis E.R."/>
            <person name="Wilson R.K."/>
        </authorList>
    </citation>
    <scope>NUCLEOTIDE SEQUENCE [LARGE SCALE GENOMIC DNA]</scope>
    <source>
        <strain evidence="1 2">KLE1255</strain>
    </source>
</reference>
<comment type="caution">
    <text evidence="1">The sequence shown here is derived from an EMBL/GenBank/DDBJ whole genome shotgun (WGS) entry which is preliminary data.</text>
</comment>
<evidence type="ECO:0000313" key="1">
    <source>
        <dbReference type="EMBL" id="EFQ05934.1"/>
    </source>
</evidence>
<name>E2ZLI0_9FIRM</name>
<dbReference type="Proteomes" id="UP000006028">
    <property type="component" value="Unassembled WGS sequence"/>
</dbReference>
<feature type="non-terminal residue" evidence="1">
    <location>
        <position position="1"/>
    </location>
</feature>
<accession>E2ZLI0</accession>
<dbReference type="AlphaFoldDB" id="E2ZLI0"/>
<dbReference type="BioCyc" id="FCF748224-HMP:GTSS-540-MONOMER"/>
<sequence length="61" mass="6836">KAALTHQRQSNQQPSGLLVSLRVPISRNVYQDKCCADALHRRIFYLAGCPVGLEQHAIIFC</sequence>
<proteinExistence type="predicted"/>
<protein>
    <submittedName>
        <fullName evidence="1">Uncharacterized protein</fullName>
    </submittedName>
</protein>
<organism evidence="1 2">
    <name type="scientific">Faecalibacterium cf. prausnitzii KLE1255</name>
    <dbReference type="NCBI Taxonomy" id="748224"/>
    <lineage>
        <taxon>Bacteria</taxon>
        <taxon>Bacillati</taxon>
        <taxon>Bacillota</taxon>
        <taxon>Clostridia</taxon>
        <taxon>Eubacteriales</taxon>
        <taxon>Oscillospiraceae</taxon>
        <taxon>Faecalibacterium</taxon>
    </lineage>
</organism>